<name>A0ABT4PN45_9MYCO</name>
<dbReference type="InterPro" id="IPR044918">
    <property type="entry name" value="DUF3349_helical"/>
</dbReference>
<proteinExistence type="predicted"/>
<sequence length="106" mass="11442">MRRTLMREASPAVTPPRARLVLKVRAAVEWLRAGYSAEAPSTGHCTLIALQGPSRLSAAQIERAVADIASTTSRSDVDIAAAITKAIDRLPTRTQIEQIRRSLPAP</sequence>
<reference evidence="1" key="1">
    <citation type="submission" date="2022-12" db="EMBL/GenBank/DDBJ databases">
        <authorList>
            <person name="Deng Y."/>
            <person name="Zhang Y.-Q."/>
        </authorList>
    </citation>
    <scope>NUCLEOTIDE SEQUENCE</scope>
    <source>
        <strain evidence="1">CPCC 205372</strain>
    </source>
</reference>
<organism evidence="1 2">
    <name type="scientific">Mycobacterium hippophais</name>
    <dbReference type="NCBI Taxonomy" id="3016340"/>
    <lineage>
        <taxon>Bacteria</taxon>
        <taxon>Bacillati</taxon>
        <taxon>Actinomycetota</taxon>
        <taxon>Actinomycetes</taxon>
        <taxon>Mycobacteriales</taxon>
        <taxon>Mycobacteriaceae</taxon>
        <taxon>Mycobacterium</taxon>
    </lineage>
</organism>
<comment type="caution">
    <text evidence="1">The sequence shown here is derived from an EMBL/GenBank/DDBJ whole genome shotgun (WGS) entry which is preliminary data.</text>
</comment>
<dbReference type="InterPro" id="IPR021784">
    <property type="entry name" value="DUF3349"/>
</dbReference>
<evidence type="ECO:0000313" key="2">
    <source>
        <dbReference type="Proteomes" id="UP001142153"/>
    </source>
</evidence>
<dbReference type="Gene3D" id="1.10.150.430">
    <property type="entry name" value="DUF3349, helical bundle"/>
    <property type="match status" value="1"/>
</dbReference>
<gene>
    <name evidence="1" type="ORF">O6P37_03865</name>
</gene>
<dbReference type="Pfam" id="PF11829">
    <property type="entry name" value="DUF3349"/>
    <property type="match status" value="1"/>
</dbReference>
<dbReference type="Proteomes" id="UP001142153">
    <property type="component" value="Unassembled WGS sequence"/>
</dbReference>
<dbReference type="EMBL" id="JAPZPY010000001">
    <property type="protein sequence ID" value="MCZ8377989.1"/>
    <property type="molecule type" value="Genomic_DNA"/>
</dbReference>
<accession>A0ABT4PN45</accession>
<keyword evidence="2" id="KW-1185">Reference proteome</keyword>
<dbReference type="RefSeq" id="WP_269892802.1">
    <property type="nucleotide sequence ID" value="NZ_JAPZPY010000001.1"/>
</dbReference>
<evidence type="ECO:0000313" key="1">
    <source>
        <dbReference type="EMBL" id="MCZ8377989.1"/>
    </source>
</evidence>
<protein>
    <submittedName>
        <fullName evidence="1">DUF3349 domain-containing protein</fullName>
    </submittedName>
</protein>